<comment type="caution">
    <text evidence="2">The sequence shown here is derived from an EMBL/GenBank/DDBJ whole genome shotgun (WGS) entry which is preliminary data.</text>
</comment>
<proteinExistence type="predicted"/>
<feature type="compositionally biased region" description="Polar residues" evidence="1">
    <location>
        <begin position="1"/>
        <end position="10"/>
    </location>
</feature>
<reference evidence="2 3" key="1">
    <citation type="submission" date="2023-05" db="EMBL/GenBank/DDBJ databases">
        <title>B98-5 Cell Line De Novo Hybrid Assembly: An Optical Mapping Approach.</title>
        <authorList>
            <person name="Kananen K."/>
            <person name="Auerbach J.A."/>
            <person name="Kautto E."/>
            <person name="Blachly J.S."/>
        </authorList>
    </citation>
    <scope>NUCLEOTIDE SEQUENCE [LARGE SCALE GENOMIC DNA]</scope>
    <source>
        <strain evidence="2">B95-8</strain>
        <tissue evidence="2">Cell line</tissue>
    </source>
</reference>
<evidence type="ECO:0000313" key="3">
    <source>
        <dbReference type="Proteomes" id="UP001266305"/>
    </source>
</evidence>
<feature type="compositionally biased region" description="Basic and acidic residues" evidence="1">
    <location>
        <begin position="34"/>
        <end position="43"/>
    </location>
</feature>
<gene>
    <name evidence="2" type="ORF">P7K49_027807</name>
</gene>
<feature type="compositionally biased region" description="Basic and acidic residues" evidence="1">
    <location>
        <begin position="14"/>
        <end position="24"/>
    </location>
</feature>
<accession>A0ABQ9UAG8</accession>
<keyword evidence="3" id="KW-1185">Reference proteome</keyword>
<organism evidence="2 3">
    <name type="scientific">Saguinus oedipus</name>
    <name type="common">Cotton-top tamarin</name>
    <name type="synonym">Oedipomidas oedipus</name>
    <dbReference type="NCBI Taxonomy" id="9490"/>
    <lineage>
        <taxon>Eukaryota</taxon>
        <taxon>Metazoa</taxon>
        <taxon>Chordata</taxon>
        <taxon>Craniata</taxon>
        <taxon>Vertebrata</taxon>
        <taxon>Euteleostomi</taxon>
        <taxon>Mammalia</taxon>
        <taxon>Eutheria</taxon>
        <taxon>Euarchontoglires</taxon>
        <taxon>Primates</taxon>
        <taxon>Haplorrhini</taxon>
        <taxon>Platyrrhini</taxon>
        <taxon>Cebidae</taxon>
        <taxon>Callitrichinae</taxon>
        <taxon>Saguinus</taxon>
    </lineage>
</organism>
<evidence type="ECO:0000313" key="2">
    <source>
        <dbReference type="EMBL" id="KAK2094069.1"/>
    </source>
</evidence>
<evidence type="ECO:0000256" key="1">
    <source>
        <dbReference type="SAM" id="MobiDB-lite"/>
    </source>
</evidence>
<dbReference type="EMBL" id="JASSZA010000014">
    <property type="protein sequence ID" value="KAK2094069.1"/>
    <property type="molecule type" value="Genomic_DNA"/>
</dbReference>
<name>A0ABQ9UAG8_SAGOE</name>
<protein>
    <submittedName>
        <fullName evidence="2">Uncharacterized protein</fullName>
    </submittedName>
</protein>
<dbReference type="Proteomes" id="UP001266305">
    <property type="component" value="Unassembled WGS sequence"/>
</dbReference>
<feature type="region of interest" description="Disordered" evidence="1">
    <location>
        <begin position="1"/>
        <end position="57"/>
    </location>
</feature>
<sequence length="93" mass="10008">MVTAGRQPTNKLYGELKGKLKDGPDETLPWTVRDSSRALDSRGHLHSPGTGPATEQVPHASKLRTTQLGGPANVLPRGKRALRQMSEQLTAAL</sequence>